<sequence>MGDMEKPLRGLRRASLDSRTRPEKDRCAFAPILYGPPKRVRSSAPFSLDVASLSSYKAVVGSFTEHFLHPRNELYESSRFHRRVQAPDKSVDVYYAELCKMVKRCVYPSAAVGERSVRD</sequence>
<protein>
    <submittedName>
        <fullName evidence="1">Uncharacterized protein</fullName>
    </submittedName>
</protein>
<accession>A0ACB7RTL3</accession>
<reference evidence="1" key="1">
    <citation type="submission" date="2020-05" db="EMBL/GenBank/DDBJ databases">
        <title>Large-scale comparative analyses of tick genomes elucidate their genetic diversity and vector capacities.</title>
        <authorList>
            <person name="Jia N."/>
            <person name="Wang J."/>
            <person name="Shi W."/>
            <person name="Du L."/>
            <person name="Sun Y."/>
            <person name="Zhan W."/>
            <person name="Jiang J."/>
            <person name="Wang Q."/>
            <person name="Zhang B."/>
            <person name="Ji P."/>
            <person name="Sakyi L.B."/>
            <person name="Cui X."/>
            <person name="Yuan T."/>
            <person name="Jiang B."/>
            <person name="Yang W."/>
            <person name="Lam T.T.-Y."/>
            <person name="Chang Q."/>
            <person name="Ding S."/>
            <person name="Wang X."/>
            <person name="Zhu J."/>
            <person name="Ruan X."/>
            <person name="Zhao L."/>
            <person name="Wei J."/>
            <person name="Que T."/>
            <person name="Du C."/>
            <person name="Cheng J."/>
            <person name="Dai P."/>
            <person name="Han X."/>
            <person name="Huang E."/>
            <person name="Gao Y."/>
            <person name="Liu J."/>
            <person name="Shao H."/>
            <person name="Ye R."/>
            <person name="Li L."/>
            <person name="Wei W."/>
            <person name="Wang X."/>
            <person name="Wang C."/>
            <person name="Yang T."/>
            <person name="Huo Q."/>
            <person name="Li W."/>
            <person name="Guo W."/>
            <person name="Chen H."/>
            <person name="Zhou L."/>
            <person name="Ni X."/>
            <person name="Tian J."/>
            <person name="Zhou Y."/>
            <person name="Sheng Y."/>
            <person name="Liu T."/>
            <person name="Pan Y."/>
            <person name="Xia L."/>
            <person name="Li J."/>
            <person name="Zhao F."/>
            <person name="Cao W."/>
        </authorList>
    </citation>
    <scope>NUCLEOTIDE SEQUENCE</scope>
    <source>
        <strain evidence="1">Hyas-2018</strain>
    </source>
</reference>
<proteinExistence type="predicted"/>
<evidence type="ECO:0000313" key="1">
    <source>
        <dbReference type="EMBL" id="KAH6925011.1"/>
    </source>
</evidence>
<keyword evidence="2" id="KW-1185">Reference proteome</keyword>
<organism evidence="1 2">
    <name type="scientific">Hyalomma asiaticum</name>
    <name type="common">Tick</name>
    <dbReference type="NCBI Taxonomy" id="266040"/>
    <lineage>
        <taxon>Eukaryota</taxon>
        <taxon>Metazoa</taxon>
        <taxon>Ecdysozoa</taxon>
        <taxon>Arthropoda</taxon>
        <taxon>Chelicerata</taxon>
        <taxon>Arachnida</taxon>
        <taxon>Acari</taxon>
        <taxon>Parasitiformes</taxon>
        <taxon>Ixodida</taxon>
        <taxon>Ixodoidea</taxon>
        <taxon>Ixodidae</taxon>
        <taxon>Hyalomminae</taxon>
        <taxon>Hyalomma</taxon>
    </lineage>
</organism>
<dbReference type="Proteomes" id="UP000821845">
    <property type="component" value="Chromosome 8"/>
</dbReference>
<comment type="caution">
    <text evidence="1">The sequence shown here is derived from an EMBL/GenBank/DDBJ whole genome shotgun (WGS) entry which is preliminary data.</text>
</comment>
<name>A0ACB7RTL3_HYAAI</name>
<gene>
    <name evidence="1" type="ORF">HPB50_027163</name>
</gene>
<evidence type="ECO:0000313" key="2">
    <source>
        <dbReference type="Proteomes" id="UP000821845"/>
    </source>
</evidence>
<dbReference type="EMBL" id="CM023488">
    <property type="protein sequence ID" value="KAH6925011.1"/>
    <property type="molecule type" value="Genomic_DNA"/>
</dbReference>